<gene>
    <name evidence="2" type="ORF">PVAP13_1NG170600</name>
</gene>
<feature type="region of interest" description="Disordered" evidence="1">
    <location>
        <begin position="1"/>
        <end position="138"/>
    </location>
</feature>
<feature type="compositionally biased region" description="Pro residues" evidence="1">
    <location>
        <begin position="21"/>
        <end position="34"/>
    </location>
</feature>
<organism evidence="2 3">
    <name type="scientific">Panicum virgatum</name>
    <name type="common">Blackwell switchgrass</name>
    <dbReference type="NCBI Taxonomy" id="38727"/>
    <lineage>
        <taxon>Eukaryota</taxon>
        <taxon>Viridiplantae</taxon>
        <taxon>Streptophyta</taxon>
        <taxon>Embryophyta</taxon>
        <taxon>Tracheophyta</taxon>
        <taxon>Spermatophyta</taxon>
        <taxon>Magnoliopsida</taxon>
        <taxon>Liliopsida</taxon>
        <taxon>Poales</taxon>
        <taxon>Poaceae</taxon>
        <taxon>PACMAD clade</taxon>
        <taxon>Panicoideae</taxon>
        <taxon>Panicodae</taxon>
        <taxon>Paniceae</taxon>
        <taxon>Panicinae</taxon>
        <taxon>Panicum</taxon>
        <taxon>Panicum sect. Hiantes</taxon>
    </lineage>
</organism>
<sequence>MTEQSTSALFASPRLLASPAPLLPSTPSPAPLPPSSLRRIGPRARRPSRAPARARAPSQPPSLPASFARGHSGGDLLRAGPQRRRPPSRGASGRGGPRGATAADGRVREGPRRRTAGSARGQARQWTPPPPRPGRRRRWSLLRMVRRGFPLGPIEIQRVLSPRGRLRRPCAAAVTAAAAHRRVLSGRRGRPRGQALLGRARRAPGSGERGGACCRVMAGPGQARLGRVRRASGSDELSGRSCDRGRPARLRLARSRLASWRSSPRSPPSRMQWDSPHCGPRVSTGDASSWPLLRPPEPSSRQRRHQKTCRSKIPDWLDVRI</sequence>
<proteinExistence type="predicted"/>
<reference evidence="2" key="1">
    <citation type="submission" date="2020-05" db="EMBL/GenBank/DDBJ databases">
        <title>WGS assembly of Panicum virgatum.</title>
        <authorList>
            <person name="Lovell J.T."/>
            <person name="Jenkins J."/>
            <person name="Shu S."/>
            <person name="Juenger T.E."/>
            <person name="Schmutz J."/>
        </authorList>
    </citation>
    <scope>NUCLEOTIDE SEQUENCE</scope>
    <source>
        <strain evidence="2">AP13</strain>
    </source>
</reference>
<name>A0A8T0WYP3_PANVG</name>
<dbReference type="Proteomes" id="UP000823388">
    <property type="component" value="Chromosome 1N"/>
</dbReference>
<dbReference type="EMBL" id="CM029038">
    <property type="protein sequence ID" value="KAG2650756.1"/>
    <property type="molecule type" value="Genomic_DNA"/>
</dbReference>
<keyword evidence="3" id="KW-1185">Reference proteome</keyword>
<feature type="region of interest" description="Disordered" evidence="1">
    <location>
        <begin position="186"/>
        <end position="309"/>
    </location>
</feature>
<protein>
    <submittedName>
        <fullName evidence="2">Uncharacterized protein</fullName>
    </submittedName>
</protein>
<dbReference type="AlphaFoldDB" id="A0A8T0WYP3"/>
<feature type="compositionally biased region" description="Low complexity" evidence="1">
    <location>
        <begin position="7"/>
        <end position="20"/>
    </location>
</feature>
<evidence type="ECO:0000256" key="1">
    <source>
        <dbReference type="SAM" id="MobiDB-lite"/>
    </source>
</evidence>
<accession>A0A8T0WYP3</accession>
<evidence type="ECO:0000313" key="3">
    <source>
        <dbReference type="Proteomes" id="UP000823388"/>
    </source>
</evidence>
<comment type="caution">
    <text evidence="2">The sequence shown here is derived from an EMBL/GenBank/DDBJ whole genome shotgun (WGS) entry which is preliminary data.</text>
</comment>
<feature type="compositionally biased region" description="Basic and acidic residues" evidence="1">
    <location>
        <begin position="237"/>
        <end position="246"/>
    </location>
</feature>
<evidence type="ECO:0000313" key="2">
    <source>
        <dbReference type="EMBL" id="KAG2650756.1"/>
    </source>
</evidence>
<feature type="compositionally biased region" description="Low complexity" evidence="1">
    <location>
        <begin position="255"/>
        <end position="270"/>
    </location>
</feature>